<protein>
    <submittedName>
        <fullName evidence="1">Uncharacterized protein</fullName>
    </submittedName>
</protein>
<accession>A0ABR3Y8V2</accession>
<sequence length="108" mass="11785">MPHNTQIAMSSAGLSGLTSGYSQVGRCSRTIAENPETRGVLTFFSRYKKRGHIYTEEQGPGGKFPSRHHLLFRGRGRAILSEGIPRFISLDGLKGLACTHHVLPCFAG</sequence>
<proteinExistence type="predicted"/>
<evidence type="ECO:0000313" key="2">
    <source>
        <dbReference type="Proteomes" id="UP001586593"/>
    </source>
</evidence>
<reference evidence="1 2" key="1">
    <citation type="journal article" date="2024" name="Commun. Biol.">
        <title>Comparative genomic analysis of thermophilic fungi reveals convergent evolutionary adaptations and gene losses.</title>
        <authorList>
            <person name="Steindorff A.S."/>
            <person name="Aguilar-Pontes M.V."/>
            <person name="Robinson A.J."/>
            <person name="Andreopoulos B."/>
            <person name="LaButti K."/>
            <person name="Kuo A."/>
            <person name="Mondo S."/>
            <person name="Riley R."/>
            <person name="Otillar R."/>
            <person name="Haridas S."/>
            <person name="Lipzen A."/>
            <person name="Grimwood J."/>
            <person name="Schmutz J."/>
            <person name="Clum A."/>
            <person name="Reid I.D."/>
            <person name="Moisan M.C."/>
            <person name="Butler G."/>
            <person name="Nguyen T.T.M."/>
            <person name="Dewar K."/>
            <person name="Conant G."/>
            <person name="Drula E."/>
            <person name="Henrissat B."/>
            <person name="Hansel C."/>
            <person name="Singer S."/>
            <person name="Hutchinson M.I."/>
            <person name="de Vries R.P."/>
            <person name="Natvig D.O."/>
            <person name="Powell A.J."/>
            <person name="Tsang A."/>
            <person name="Grigoriev I.V."/>
        </authorList>
    </citation>
    <scope>NUCLEOTIDE SEQUENCE [LARGE SCALE GENOMIC DNA]</scope>
    <source>
        <strain evidence="1 2">ATCC 24622</strain>
    </source>
</reference>
<gene>
    <name evidence="1" type="ORF">VTK73DRAFT_5354</name>
</gene>
<dbReference type="Proteomes" id="UP001586593">
    <property type="component" value="Unassembled WGS sequence"/>
</dbReference>
<evidence type="ECO:0000313" key="1">
    <source>
        <dbReference type="EMBL" id="KAL1884218.1"/>
    </source>
</evidence>
<keyword evidence="2" id="KW-1185">Reference proteome</keyword>
<name>A0ABR3Y8V2_9PEZI</name>
<dbReference type="EMBL" id="JAZHXJ010000003">
    <property type="protein sequence ID" value="KAL1884218.1"/>
    <property type="molecule type" value="Genomic_DNA"/>
</dbReference>
<organism evidence="1 2">
    <name type="scientific">Phialemonium thermophilum</name>
    <dbReference type="NCBI Taxonomy" id="223376"/>
    <lineage>
        <taxon>Eukaryota</taxon>
        <taxon>Fungi</taxon>
        <taxon>Dikarya</taxon>
        <taxon>Ascomycota</taxon>
        <taxon>Pezizomycotina</taxon>
        <taxon>Sordariomycetes</taxon>
        <taxon>Sordariomycetidae</taxon>
        <taxon>Cephalothecales</taxon>
        <taxon>Cephalothecaceae</taxon>
        <taxon>Phialemonium</taxon>
    </lineage>
</organism>
<comment type="caution">
    <text evidence="1">The sequence shown here is derived from an EMBL/GenBank/DDBJ whole genome shotgun (WGS) entry which is preliminary data.</text>
</comment>